<feature type="transmembrane region" description="Helical" evidence="1">
    <location>
        <begin position="193"/>
        <end position="215"/>
    </location>
</feature>
<accession>A0A2P8CW27</accession>
<dbReference type="RefSeq" id="WP_106586238.1">
    <property type="nucleotide sequence ID" value="NZ_PYGA01000027.1"/>
</dbReference>
<dbReference type="InterPro" id="IPR023393">
    <property type="entry name" value="START-like_dom_sf"/>
</dbReference>
<keyword evidence="1" id="KW-1133">Transmembrane helix</keyword>
<dbReference type="CDD" id="cd05018">
    <property type="entry name" value="CoxG"/>
    <property type="match status" value="1"/>
</dbReference>
<dbReference type="InterPro" id="IPR010419">
    <property type="entry name" value="CO_DH_gsu"/>
</dbReference>
<keyword evidence="1" id="KW-0472">Membrane</keyword>
<keyword evidence="1" id="KW-0812">Transmembrane</keyword>
<evidence type="ECO:0000313" key="3">
    <source>
        <dbReference type="Proteomes" id="UP000240542"/>
    </source>
</evidence>
<organism evidence="2 3">
    <name type="scientific">Murinocardiopsis flavida</name>
    <dbReference type="NCBI Taxonomy" id="645275"/>
    <lineage>
        <taxon>Bacteria</taxon>
        <taxon>Bacillati</taxon>
        <taxon>Actinomycetota</taxon>
        <taxon>Actinomycetes</taxon>
        <taxon>Streptosporangiales</taxon>
        <taxon>Nocardiopsidaceae</taxon>
        <taxon>Murinocardiopsis</taxon>
    </lineage>
</organism>
<dbReference type="Gene3D" id="3.30.530.20">
    <property type="match status" value="1"/>
</dbReference>
<evidence type="ECO:0000313" key="2">
    <source>
        <dbReference type="EMBL" id="PSK89139.1"/>
    </source>
</evidence>
<reference evidence="2 3" key="1">
    <citation type="submission" date="2018-03" db="EMBL/GenBank/DDBJ databases">
        <title>Genomic Encyclopedia of Archaeal and Bacterial Type Strains, Phase II (KMG-II): from individual species to whole genera.</title>
        <authorList>
            <person name="Goeker M."/>
        </authorList>
    </citation>
    <scope>NUCLEOTIDE SEQUENCE [LARGE SCALE GENOMIC DNA]</scope>
    <source>
        <strain evidence="2 3">DSM 45312</strain>
    </source>
</reference>
<evidence type="ECO:0000256" key="1">
    <source>
        <dbReference type="SAM" id="Phobius"/>
    </source>
</evidence>
<dbReference type="EMBL" id="PYGA01000027">
    <property type="protein sequence ID" value="PSK89139.1"/>
    <property type="molecule type" value="Genomic_DNA"/>
</dbReference>
<dbReference type="PANTHER" id="PTHR38588">
    <property type="entry name" value="BLL0334 PROTEIN"/>
    <property type="match status" value="1"/>
</dbReference>
<dbReference type="SUPFAM" id="SSF55961">
    <property type="entry name" value="Bet v1-like"/>
    <property type="match status" value="1"/>
</dbReference>
<dbReference type="PANTHER" id="PTHR38588:SF1">
    <property type="entry name" value="BLL0334 PROTEIN"/>
    <property type="match status" value="1"/>
</dbReference>
<protein>
    <recommendedName>
        <fullName evidence="4">Carbon monoxide dehydrogenase subunit G</fullName>
    </recommendedName>
</protein>
<dbReference type="Pfam" id="PF06240">
    <property type="entry name" value="COXG"/>
    <property type="match status" value="1"/>
</dbReference>
<comment type="caution">
    <text evidence="2">The sequence shown here is derived from an EMBL/GenBank/DDBJ whole genome shotgun (WGS) entry which is preliminary data.</text>
</comment>
<dbReference type="OrthoDB" id="9787428at2"/>
<sequence length="230" mass="23066">MKVAGTAALDAPPEQVWAVMLDPAVLARSIPGCESLRATGPDHYQGTVTAGVASVKGTFQGEVRLTDLDRPRSLVLRASGAGAPGTVRAEVAVVLAEADDGRTELSYDADAVVGGMVGGVGQRVLAGVAKKMAGEFFARLGAELSGGGAVEAPGAGAPTAGAPAEAPAAEAPQEAALYRGRRTAATPESRQDFVRGAVFGAAVAFAGVLIGVLAGRRGAHQAEVRGADRR</sequence>
<dbReference type="AlphaFoldDB" id="A0A2P8CW27"/>
<evidence type="ECO:0008006" key="4">
    <source>
        <dbReference type="Google" id="ProtNLM"/>
    </source>
</evidence>
<proteinExistence type="predicted"/>
<keyword evidence="3" id="KW-1185">Reference proteome</keyword>
<gene>
    <name evidence="2" type="ORF">CLV63_12712</name>
</gene>
<dbReference type="Proteomes" id="UP000240542">
    <property type="component" value="Unassembled WGS sequence"/>
</dbReference>
<name>A0A2P8CW27_9ACTN</name>